<evidence type="ECO:0000313" key="3">
    <source>
        <dbReference type="Proteomes" id="UP001235269"/>
    </source>
</evidence>
<dbReference type="InterPro" id="IPR027417">
    <property type="entry name" value="P-loop_NTPase"/>
</dbReference>
<dbReference type="Gene3D" id="3.40.50.300">
    <property type="entry name" value="P-loop containing nucleotide triphosphate hydrolases"/>
    <property type="match status" value="1"/>
</dbReference>
<dbReference type="CDD" id="cd01918">
    <property type="entry name" value="HprK_C"/>
    <property type="match status" value="1"/>
</dbReference>
<dbReference type="Proteomes" id="UP001235269">
    <property type="component" value="Unassembled WGS sequence"/>
</dbReference>
<evidence type="ECO:0000313" key="2">
    <source>
        <dbReference type="EMBL" id="MDQ0457977.1"/>
    </source>
</evidence>
<dbReference type="RefSeq" id="WP_307160076.1">
    <property type="nucleotide sequence ID" value="NZ_JAUSWH010000020.1"/>
</dbReference>
<organism evidence="2 3">
    <name type="scientific">Rhizobium paknamense</name>
    <dbReference type="NCBI Taxonomy" id="1206817"/>
    <lineage>
        <taxon>Bacteria</taxon>
        <taxon>Pseudomonadati</taxon>
        <taxon>Pseudomonadota</taxon>
        <taxon>Alphaproteobacteria</taxon>
        <taxon>Hyphomicrobiales</taxon>
        <taxon>Rhizobiaceae</taxon>
        <taxon>Rhizobium/Agrobacterium group</taxon>
        <taxon>Rhizobium</taxon>
    </lineage>
</organism>
<dbReference type="InterPro" id="IPR011104">
    <property type="entry name" value="Hpr_kin/Pase_C"/>
</dbReference>
<sequence length="151" mass="16108">MKNDLPNHHATVIEIDGCGLLISGPSGCGKSRLALELLTLARMAGRQAFLVADDQVFLEARAGKIIAHRPPAIAGLMEARFSGLIRLPSIASAVLRQVILPVADESKAERLPPEDEMLQLLPGINLPVIRLVPGVIGNLMIVDQRLGLAPC</sequence>
<dbReference type="EMBL" id="JAUSWH010000020">
    <property type="protein sequence ID" value="MDQ0457977.1"/>
    <property type="molecule type" value="Genomic_DNA"/>
</dbReference>
<gene>
    <name evidence="2" type="ORF">QO005_004335</name>
</gene>
<name>A0ABU0IIC7_9HYPH</name>
<reference evidence="2 3" key="1">
    <citation type="submission" date="2023-07" db="EMBL/GenBank/DDBJ databases">
        <title>Genomic Encyclopedia of Type Strains, Phase IV (KMG-IV): sequencing the most valuable type-strain genomes for metagenomic binning, comparative biology and taxonomic classification.</title>
        <authorList>
            <person name="Goeker M."/>
        </authorList>
    </citation>
    <scope>NUCLEOTIDE SEQUENCE [LARGE SCALE GENOMIC DNA]</scope>
    <source>
        <strain evidence="2 3">DSM 100301</strain>
    </source>
</reference>
<feature type="domain" description="HPr kinase/phosphorylase C-terminal" evidence="1">
    <location>
        <begin position="8"/>
        <end position="88"/>
    </location>
</feature>
<dbReference type="SUPFAM" id="SSF53795">
    <property type="entry name" value="PEP carboxykinase-like"/>
    <property type="match status" value="1"/>
</dbReference>
<dbReference type="Pfam" id="PF07475">
    <property type="entry name" value="Hpr_kinase_C"/>
    <property type="match status" value="1"/>
</dbReference>
<keyword evidence="3" id="KW-1185">Reference proteome</keyword>
<keyword evidence="2" id="KW-0808">Transferase</keyword>
<comment type="caution">
    <text evidence="2">The sequence shown here is derived from an EMBL/GenBank/DDBJ whole genome shotgun (WGS) entry which is preliminary data.</text>
</comment>
<protein>
    <submittedName>
        <fullName evidence="2">Serine kinase of HPr protein (Carbohydrate metabolism regulator)</fullName>
    </submittedName>
</protein>
<evidence type="ECO:0000259" key="1">
    <source>
        <dbReference type="Pfam" id="PF07475"/>
    </source>
</evidence>
<dbReference type="GO" id="GO:0016301">
    <property type="term" value="F:kinase activity"/>
    <property type="evidence" value="ECO:0007669"/>
    <property type="project" value="UniProtKB-KW"/>
</dbReference>
<keyword evidence="2" id="KW-0418">Kinase</keyword>
<accession>A0ABU0IIC7</accession>
<proteinExistence type="predicted"/>